<organism evidence="15">
    <name type="scientific">Enterobius vermicularis</name>
    <name type="common">Human pinworm</name>
    <dbReference type="NCBI Taxonomy" id="51028"/>
    <lineage>
        <taxon>Eukaryota</taxon>
        <taxon>Metazoa</taxon>
        <taxon>Ecdysozoa</taxon>
        <taxon>Nematoda</taxon>
        <taxon>Chromadorea</taxon>
        <taxon>Rhabditida</taxon>
        <taxon>Spirurina</taxon>
        <taxon>Oxyuridomorpha</taxon>
        <taxon>Oxyuroidea</taxon>
        <taxon>Oxyuridae</taxon>
        <taxon>Enterobius</taxon>
    </lineage>
</organism>
<feature type="transmembrane region" description="Helical" evidence="11">
    <location>
        <begin position="274"/>
        <end position="294"/>
    </location>
</feature>
<dbReference type="Pfam" id="PF00001">
    <property type="entry name" value="7tm_1"/>
    <property type="match status" value="1"/>
</dbReference>
<dbReference type="InterPro" id="IPR026906">
    <property type="entry name" value="LRR_5"/>
</dbReference>
<evidence type="ECO:0000256" key="11">
    <source>
        <dbReference type="SAM" id="Phobius"/>
    </source>
</evidence>
<dbReference type="Pfam" id="PF13306">
    <property type="entry name" value="LRR_5"/>
    <property type="match status" value="1"/>
</dbReference>
<keyword evidence="10" id="KW-0807">Transducer</keyword>
<keyword evidence="3" id="KW-0433">Leucine-rich repeat</keyword>
<evidence type="ECO:0000256" key="8">
    <source>
        <dbReference type="ARBA" id="ARBA00023136"/>
    </source>
</evidence>
<dbReference type="InterPro" id="IPR032675">
    <property type="entry name" value="LRR_dom_sf"/>
</dbReference>
<name>A0A0N4VE93_ENTVE</name>
<dbReference type="InterPro" id="IPR017452">
    <property type="entry name" value="GPCR_Rhodpsn_7TM"/>
</dbReference>
<reference evidence="15" key="1">
    <citation type="submission" date="2016-04" db="UniProtKB">
        <authorList>
            <consortium name="WormBaseParasite"/>
        </authorList>
    </citation>
    <scope>IDENTIFICATION</scope>
</reference>
<feature type="transmembrane region" description="Helical" evidence="11">
    <location>
        <begin position="516"/>
        <end position="536"/>
    </location>
</feature>
<keyword evidence="8 11" id="KW-0472">Membrane</keyword>
<dbReference type="WBParaSite" id="EVEC_0000899601-mRNA-1">
    <property type="protein sequence ID" value="EVEC_0000899601-mRNA-1"/>
    <property type="gene ID" value="EVEC_0000899601"/>
</dbReference>
<dbReference type="STRING" id="51028.A0A0N4VE93"/>
<dbReference type="PRINTS" id="PR00237">
    <property type="entry name" value="GPCRRHODOPSN"/>
</dbReference>
<dbReference type="GO" id="GO:0008528">
    <property type="term" value="F:G protein-coupled peptide receptor activity"/>
    <property type="evidence" value="ECO:0007669"/>
    <property type="project" value="TreeGrafter"/>
</dbReference>
<dbReference type="GO" id="GO:0009755">
    <property type="term" value="P:hormone-mediated signaling pathway"/>
    <property type="evidence" value="ECO:0007669"/>
    <property type="project" value="TreeGrafter"/>
</dbReference>
<dbReference type="PROSITE" id="PS50262">
    <property type="entry name" value="G_PROTEIN_RECEP_F1_2"/>
    <property type="match status" value="1"/>
</dbReference>
<dbReference type="AlphaFoldDB" id="A0A0N4VE93"/>
<dbReference type="PRINTS" id="PR00373">
    <property type="entry name" value="GLYCHORMONER"/>
</dbReference>
<accession>A0A0N4VE93</accession>
<sequence length="679" mass="77305">MTSEHDTIEEISFANNKIKQLKENNFQSINAVNVILKGNQLKNIARNVFTNCKFVKLDISDNTELESLDDNAFTGITFLRKLDLSRTKISSLPSNGLKELETLILEGAEELKKLPPILAFTALRKVKFTYAHHCCLFKHAIREVVANGNDYFENIESIKSRVCGDYQTYRTSKRRKRNINTYGKPVTENWKSVFEIFKDSDISGGIGDEDDTIEIDDSQVEFLPAFGDAEVGSTLHFNCTRNAVRNFYASIDCSPIPDALNPCENVVGYQPLRYAIWLIWIAAIIGNIGVWMVLFSLKQNRMHTHYFFMANLSTADLLTGVYLGMLAVVDVRTSDEYYNYAVEWQTGIGCKIAGFISVFASELSIMSMFLIAFEMWFNVRYAFYGRRFKRRIAYLSIGIAYLFSFTLALLPIYGLSSYTGTSVCLPLTINKFSDKVFLVFGLFFNLFAFISMALCYASIVKMLLNPEQPSRPEDKIVIVKMALLIFTDMLCWFPTLFFGITASLSAPLISISVAKIFLVLFYPINAFANPFLYVFFTKVVQTSLKPCIVSFRKRISQQAFRSERTSRYLRMLPRNSLLPGLPYHDELSNMPETPDKCYMSKRGKMFIITNPRISTAPEMSDISENSFSEDQSLSRNNTTNNKAYLQTALFKDDIDISATAEMNEDSKEPLFSQILPENQ</sequence>
<dbReference type="EMBL" id="UXUI01009425">
    <property type="protein sequence ID" value="VDD93686.1"/>
    <property type="molecule type" value="Genomic_DNA"/>
</dbReference>
<evidence type="ECO:0000313" key="13">
    <source>
        <dbReference type="EMBL" id="VDD93686.1"/>
    </source>
</evidence>
<evidence type="ECO:0000259" key="12">
    <source>
        <dbReference type="PROSITE" id="PS50262"/>
    </source>
</evidence>
<dbReference type="SUPFAM" id="SSF52058">
    <property type="entry name" value="L domain-like"/>
    <property type="match status" value="1"/>
</dbReference>
<dbReference type="InterPro" id="IPR002131">
    <property type="entry name" value="Gphrmn_rcpt_fam"/>
</dbReference>
<keyword evidence="5" id="KW-0677">Repeat</keyword>
<evidence type="ECO:0000256" key="7">
    <source>
        <dbReference type="ARBA" id="ARBA00023040"/>
    </source>
</evidence>
<evidence type="ECO:0000313" key="14">
    <source>
        <dbReference type="Proteomes" id="UP000274131"/>
    </source>
</evidence>
<evidence type="ECO:0000256" key="10">
    <source>
        <dbReference type="ARBA" id="ARBA00023224"/>
    </source>
</evidence>
<keyword evidence="4 11" id="KW-0812">Transmembrane</keyword>
<evidence type="ECO:0000313" key="15">
    <source>
        <dbReference type="WBParaSite" id="EVEC_0000899601-mRNA-1"/>
    </source>
</evidence>
<keyword evidence="6 11" id="KW-1133">Transmembrane helix</keyword>
<keyword evidence="14" id="KW-1185">Reference proteome</keyword>
<proteinExistence type="predicted"/>
<dbReference type="GO" id="GO:0007189">
    <property type="term" value="P:adenylate cyclase-activating G protein-coupled receptor signaling pathway"/>
    <property type="evidence" value="ECO:0007669"/>
    <property type="project" value="TreeGrafter"/>
</dbReference>
<feature type="transmembrane region" description="Helical" evidence="11">
    <location>
        <begin position="481"/>
        <end position="504"/>
    </location>
</feature>
<dbReference type="GO" id="GO:0005886">
    <property type="term" value="C:plasma membrane"/>
    <property type="evidence" value="ECO:0007669"/>
    <property type="project" value="UniProtKB-SubCell"/>
</dbReference>
<dbReference type="SUPFAM" id="SSF81321">
    <property type="entry name" value="Family A G protein-coupled receptor-like"/>
    <property type="match status" value="1"/>
</dbReference>
<evidence type="ECO:0000256" key="1">
    <source>
        <dbReference type="ARBA" id="ARBA00004651"/>
    </source>
</evidence>
<evidence type="ECO:0000256" key="6">
    <source>
        <dbReference type="ARBA" id="ARBA00022989"/>
    </source>
</evidence>
<feature type="transmembrane region" description="Helical" evidence="11">
    <location>
        <begin position="306"/>
        <end position="329"/>
    </location>
</feature>
<dbReference type="Gene3D" id="1.20.1070.10">
    <property type="entry name" value="Rhodopsin 7-helix transmembrane proteins"/>
    <property type="match status" value="1"/>
</dbReference>
<evidence type="ECO:0000256" key="2">
    <source>
        <dbReference type="ARBA" id="ARBA00022475"/>
    </source>
</evidence>
<reference evidence="13 14" key="2">
    <citation type="submission" date="2018-10" db="EMBL/GenBank/DDBJ databases">
        <authorList>
            <consortium name="Pathogen Informatics"/>
        </authorList>
    </citation>
    <scope>NUCLEOTIDE SEQUENCE [LARGE SCALE GENOMIC DNA]</scope>
</reference>
<evidence type="ECO:0000256" key="9">
    <source>
        <dbReference type="ARBA" id="ARBA00023170"/>
    </source>
</evidence>
<gene>
    <name evidence="13" type="ORF">EVEC_LOCUS8437</name>
</gene>
<evidence type="ECO:0000256" key="5">
    <source>
        <dbReference type="ARBA" id="ARBA00022737"/>
    </source>
</evidence>
<dbReference type="Proteomes" id="UP000274131">
    <property type="component" value="Unassembled WGS sequence"/>
</dbReference>
<dbReference type="PANTHER" id="PTHR24372">
    <property type="entry name" value="GLYCOPROTEIN HORMONE RECEPTOR"/>
    <property type="match status" value="1"/>
</dbReference>
<evidence type="ECO:0000256" key="3">
    <source>
        <dbReference type="ARBA" id="ARBA00022614"/>
    </source>
</evidence>
<evidence type="ECO:0000256" key="4">
    <source>
        <dbReference type="ARBA" id="ARBA00022692"/>
    </source>
</evidence>
<dbReference type="PANTHER" id="PTHR24372:SF74">
    <property type="entry name" value="LP13728P"/>
    <property type="match status" value="1"/>
</dbReference>
<feature type="transmembrane region" description="Helical" evidence="11">
    <location>
        <begin position="394"/>
        <end position="416"/>
    </location>
</feature>
<feature type="domain" description="G-protein coupled receptors family 1 profile" evidence="12">
    <location>
        <begin position="286"/>
        <end position="533"/>
    </location>
</feature>
<feature type="transmembrane region" description="Helical" evidence="11">
    <location>
        <begin position="352"/>
        <end position="373"/>
    </location>
</feature>
<keyword evidence="7" id="KW-0297">G-protein coupled receptor</keyword>
<comment type="subcellular location">
    <subcellularLocation>
        <location evidence="1">Cell membrane</location>
        <topology evidence="1">Multi-pass membrane protein</topology>
    </subcellularLocation>
</comment>
<dbReference type="GO" id="GO:0016500">
    <property type="term" value="F:protein-hormone receptor activity"/>
    <property type="evidence" value="ECO:0007669"/>
    <property type="project" value="InterPro"/>
</dbReference>
<protein>
    <submittedName>
        <fullName evidence="15">G_PROTEIN_RECEP_F1_2 domain-containing protein</fullName>
    </submittedName>
</protein>
<keyword evidence="9" id="KW-0675">Receptor</keyword>
<dbReference type="OrthoDB" id="5981530at2759"/>
<keyword evidence="2" id="KW-1003">Cell membrane</keyword>
<dbReference type="InterPro" id="IPR000276">
    <property type="entry name" value="GPCR_Rhodpsn"/>
</dbReference>
<dbReference type="Gene3D" id="3.80.10.10">
    <property type="entry name" value="Ribonuclease Inhibitor"/>
    <property type="match status" value="1"/>
</dbReference>
<feature type="transmembrane region" description="Helical" evidence="11">
    <location>
        <begin position="436"/>
        <end position="460"/>
    </location>
</feature>